<dbReference type="GO" id="GO:0003677">
    <property type="term" value="F:DNA binding"/>
    <property type="evidence" value="ECO:0007669"/>
    <property type="project" value="TreeGrafter"/>
</dbReference>
<evidence type="ECO:0000313" key="8">
    <source>
        <dbReference type="Proteomes" id="UP000198601"/>
    </source>
</evidence>
<protein>
    <recommendedName>
        <fullName evidence="1">DNA (cytosine-5-)-methyltransferase</fullName>
        <ecNumber evidence="1">2.1.1.37</ecNumber>
    </recommendedName>
</protein>
<sequence length="571" mass="62126">MPYELFIDNFAGGGGASTGIEIAIGRSVDVAINHDPAAIAMHEANHPNTKHYCESVWDVSPREVTGGRPVALCWFSPDCTHHSKARGGKPREKGIRGLAWVAVRWAATVRPRVIMLENVEEFQDWGPLGKDGRPIKSQKGRTFRSFVNALRRQGYEVEWRILRACDYGAPTIRKRLFMIARCDGKPIVWPEPTHTAERVTIRAGSPLPYRVAADCIDWSIPVSSIFERKKPLAPNTLRRIARGIDKFIIKVAEAGKVPFMAPFITRIGQTGYGGDRLQYELDKPLTTITTKNEHLLVLPHITKFRGGATGHAIDEPLHTITSGAGSVRPAGAAHAMGIVTASMIKHYGGGYNGGGNSVEEPLSTITTTDHNALLCANLIQMGYGERKGQEPRVLDIGGPLGTVTAGGNKFGLVSSHLIKFRGDNIGSHMADPVPKITAGGMHIGAVYAFMVAYYGSSVGQAADDPLGTVTTHDRFGLVLVHIQGVPYVIVDIGMRMLTPRELYRAQGFPDSYIIDPIYNGKPFTQAEQVAKCGNSVSPVIPAALVRANLPEHCVPEMTDRYSKADWEAMLA</sequence>
<feature type="active site" evidence="6">
    <location>
        <position position="79"/>
    </location>
</feature>
<dbReference type="GO" id="GO:0032259">
    <property type="term" value="P:methylation"/>
    <property type="evidence" value="ECO:0007669"/>
    <property type="project" value="UniProtKB-KW"/>
</dbReference>
<comment type="similarity">
    <text evidence="6">Belongs to the class I-like SAM-binding methyltransferase superfamily. C5-methyltransferase family.</text>
</comment>
<evidence type="ECO:0000256" key="1">
    <source>
        <dbReference type="ARBA" id="ARBA00011975"/>
    </source>
</evidence>
<proteinExistence type="inferred from homology"/>
<dbReference type="InterPro" id="IPR029063">
    <property type="entry name" value="SAM-dependent_MTases_sf"/>
</dbReference>
<keyword evidence="2 6" id="KW-0489">Methyltransferase</keyword>
<organism evidence="7 8">
    <name type="scientific">Paenibacillus tianmuensis</name>
    <dbReference type="NCBI Taxonomy" id="624147"/>
    <lineage>
        <taxon>Bacteria</taxon>
        <taxon>Bacillati</taxon>
        <taxon>Bacillota</taxon>
        <taxon>Bacilli</taxon>
        <taxon>Bacillales</taxon>
        <taxon>Paenibacillaceae</taxon>
        <taxon>Paenibacillus</taxon>
    </lineage>
</organism>
<dbReference type="OrthoDB" id="9813719at2"/>
<dbReference type="EC" id="2.1.1.37" evidence="1"/>
<gene>
    <name evidence="7" type="ORF">SAMN04487970_10773</name>
</gene>
<evidence type="ECO:0000256" key="5">
    <source>
        <dbReference type="ARBA" id="ARBA00022747"/>
    </source>
</evidence>
<dbReference type="Gene3D" id="3.90.120.10">
    <property type="entry name" value="DNA Methylase, subunit A, domain 2"/>
    <property type="match status" value="1"/>
</dbReference>
<dbReference type="GO" id="GO:0009307">
    <property type="term" value="P:DNA restriction-modification system"/>
    <property type="evidence" value="ECO:0007669"/>
    <property type="project" value="UniProtKB-KW"/>
</dbReference>
<evidence type="ECO:0000256" key="2">
    <source>
        <dbReference type="ARBA" id="ARBA00022603"/>
    </source>
</evidence>
<name>A0A1G4TXT5_9BACL</name>
<dbReference type="AlphaFoldDB" id="A0A1G4TXT5"/>
<dbReference type="SUPFAM" id="SSF53335">
    <property type="entry name" value="S-adenosyl-L-methionine-dependent methyltransferases"/>
    <property type="match status" value="1"/>
</dbReference>
<dbReference type="GO" id="GO:0003886">
    <property type="term" value="F:DNA (cytosine-5-)-methyltransferase activity"/>
    <property type="evidence" value="ECO:0007669"/>
    <property type="project" value="UniProtKB-EC"/>
</dbReference>
<dbReference type="Gene3D" id="3.40.50.150">
    <property type="entry name" value="Vaccinia Virus protein VP39"/>
    <property type="match status" value="1"/>
</dbReference>
<keyword evidence="5" id="KW-0680">Restriction system</keyword>
<dbReference type="GO" id="GO:0044027">
    <property type="term" value="P:negative regulation of gene expression via chromosomal CpG island methylation"/>
    <property type="evidence" value="ECO:0007669"/>
    <property type="project" value="TreeGrafter"/>
</dbReference>
<dbReference type="STRING" id="624147.SAMN04487970_10773"/>
<dbReference type="Proteomes" id="UP000198601">
    <property type="component" value="Unassembled WGS sequence"/>
</dbReference>
<evidence type="ECO:0000313" key="7">
    <source>
        <dbReference type="EMBL" id="SCW86171.1"/>
    </source>
</evidence>
<dbReference type="PROSITE" id="PS51679">
    <property type="entry name" value="SAM_MT_C5"/>
    <property type="match status" value="1"/>
</dbReference>
<evidence type="ECO:0000256" key="6">
    <source>
        <dbReference type="PROSITE-ProRule" id="PRU01016"/>
    </source>
</evidence>
<dbReference type="PRINTS" id="PR00105">
    <property type="entry name" value="C5METTRFRASE"/>
</dbReference>
<accession>A0A1G4TXT5</accession>
<dbReference type="PANTHER" id="PTHR10629">
    <property type="entry name" value="CYTOSINE-SPECIFIC METHYLTRANSFERASE"/>
    <property type="match status" value="1"/>
</dbReference>
<dbReference type="InterPro" id="IPR050390">
    <property type="entry name" value="C5-Methyltransferase"/>
</dbReference>
<dbReference type="PANTHER" id="PTHR10629:SF52">
    <property type="entry name" value="DNA (CYTOSINE-5)-METHYLTRANSFERASE 1"/>
    <property type="match status" value="1"/>
</dbReference>
<keyword evidence="3 6" id="KW-0808">Transferase</keyword>
<keyword evidence="4 6" id="KW-0949">S-adenosyl-L-methionine</keyword>
<dbReference type="Pfam" id="PF00145">
    <property type="entry name" value="DNA_methylase"/>
    <property type="match status" value="2"/>
</dbReference>
<reference evidence="8" key="1">
    <citation type="submission" date="2016-10" db="EMBL/GenBank/DDBJ databases">
        <authorList>
            <person name="Varghese N."/>
            <person name="Submissions S."/>
        </authorList>
    </citation>
    <scope>NUCLEOTIDE SEQUENCE [LARGE SCALE GENOMIC DNA]</scope>
    <source>
        <strain evidence="8">CGMCC 1.8946</strain>
    </source>
</reference>
<keyword evidence="8" id="KW-1185">Reference proteome</keyword>
<dbReference type="RefSeq" id="WP_090677126.1">
    <property type="nucleotide sequence ID" value="NZ_FMTT01000077.1"/>
</dbReference>
<evidence type="ECO:0000256" key="3">
    <source>
        <dbReference type="ARBA" id="ARBA00022679"/>
    </source>
</evidence>
<dbReference type="InterPro" id="IPR001525">
    <property type="entry name" value="C5_MeTfrase"/>
</dbReference>
<dbReference type="EMBL" id="FMTT01000077">
    <property type="protein sequence ID" value="SCW86171.1"/>
    <property type="molecule type" value="Genomic_DNA"/>
</dbReference>
<evidence type="ECO:0000256" key="4">
    <source>
        <dbReference type="ARBA" id="ARBA00022691"/>
    </source>
</evidence>